<name>A0AAV6J639_9ERIC</name>
<feature type="compositionally biased region" description="Basic residues" evidence="1">
    <location>
        <begin position="16"/>
        <end position="31"/>
    </location>
</feature>
<accession>A0AAV6J639</accession>
<evidence type="ECO:0000313" key="2">
    <source>
        <dbReference type="EMBL" id="KAG5535968.1"/>
    </source>
</evidence>
<dbReference type="Gene3D" id="3.40.50.2000">
    <property type="entry name" value="Glycogen Phosphorylase B"/>
    <property type="match status" value="1"/>
</dbReference>
<organism evidence="2 3">
    <name type="scientific">Rhododendron griersonianum</name>
    <dbReference type="NCBI Taxonomy" id="479676"/>
    <lineage>
        <taxon>Eukaryota</taxon>
        <taxon>Viridiplantae</taxon>
        <taxon>Streptophyta</taxon>
        <taxon>Embryophyta</taxon>
        <taxon>Tracheophyta</taxon>
        <taxon>Spermatophyta</taxon>
        <taxon>Magnoliopsida</taxon>
        <taxon>eudicotyledons</taxon>
        <taxon>Gunneridae</taxon>
        <taxon>Pentapetalae</taxon>
        <taxon>asterids</taxon>
        <taxon>Ericales</taxon>
        <taxon>Ericaceae</taxon>
        <taxon>Ericoideae</taxon>
        <taxon>Rhodoreae</taxon>
        <taxon>Rhododendron</taxon>
    </lineage>
</organism>
<comment type="caution">
    <text evidence="2">The sequence shown here is derived from an EMBL/GenBank/DDBJ whole genome shotgun (WGS) entry which is preliminary data.</text>
</comment>
<proteinExistence type="predicted"/>
<dbReference type="EMBL" id="JACTNZ010000008">
    <property type="protein sequence ID" value="KAG5535968.1"/>
    <property type="molecule type" value="Genomic_DNA"/>
</dbReference>
<feature type="region of interest" description="Disordered" evidence="1">
    <location>
        <begin position="1"/>
        <end position="31"/>
    </location>
</feature>
<reference evidence="2" key="1">
    <citation type="submission" date="2020-08" db="EMBL/GenBank/DDBJ databases">
        <title>Plant Genome Project.</title>
        <authorList>
            <person name="Zhang R.-G."/>
        </authorList>
    </citation>
    <scope>NUCLEOTIDE SEQUENCE</scope>
    <source>
        <strain evidence="2">WSP0</strain>
        <tissue evidence="2">Leaf</tissue>
    </source>
</reference>
<dbReference type="PANTHER" id="PTHR47252">
    <property type="entry name" value="GLYCOSYLTRANSFERASE"/>
    <property type="match status" value="1"/>
</dbReference>
<sequence length="231" mass="27548">MDTAIEKEKEKEKEGRRRMRERRQRRRRMRERRTMDDECFASYLRDYFFGGMTTTGRSESINAFIKRFISSHTNLGQFVKQVDLAIEDIDQVQLHDTMLETYRGSSLRTMSPLEEQAHNVLTPYCFKKFQEQFGRAALYSLTHEDGHMFVLKYYEETWYNKWHNVLHVEKGQDLFLHAFYESLQLIQEHKLQVPSLHVVIVGSDITAQTKFESELRDLVAQKKIQNSVHFV</sequence>
<protein>
    <recommendedName>
        <fullName evidence="4">Protein FAR1-RELATED SEQUENCE</fullName>
    </recommendedName>
</protein>
<evidence type="ECO:0000256" key="1">
    <source>
        <dbReference type="SAM" id="MobiDB-lite"/>
    </source>
</evidence>
<dbReference type="AlphaFoldDB" id="A0AAV6J639"/>
<evidence type="ECO:0000313" key="3">
    <source>
        <dbReference type="Proteomes" id="UP000823749"/>
    </source>
</evidence>
<dbReference type="PANTHER" id="PTHR47252:SF5">
    <property type="entry name" value="GLYCOSYL TRANSFERASE FAMILY 1 DOMAIN-CONTAINING PROTEIN"/>
    <property type="match status" value="1"/>
</dbReference>
<keyword evidence="3" id="KW-1185">Reference proteome</keyword>
<evidence type="ECO:0008006" key="4">
    <source>
        <dbReference type="Google" id="ProtNLM"/>
    </source>
</evidence>
<gene>
    <name evidence="2" type="ORF">RHGRI_023678</name>
</gene>
<dbReference type="Proteomes" id="UP000823749">
    <property type="component" value="Chromosome 8"/>
</dbReference>
<feature type="compositionally biased region" description="Basic and acidic residues" evidence="1">
    <location>
        <begin position="1"/>
        <end position="15"/>
    </location>
</feature>